<organism evidence="3 4">
    <name type="scientific">Diversispora epigaea</name>
    <dbReference type="NCBI Taxonomy" id="1348612"/>
    <lineage>
        <taxon>Eukaryota</taxon>
        <taxon>Fungi</taxon>
        <taxon>Fungi incertae sedis</taxon>
        <taxon>Mucoromycota</taxon>
        <taxon>Glomeromycotina</taxon>
        <taxon>Glomeromycetes</taxon>
        <taxon>Diversisporales</taxon>
        <taxon>Diversisporaceae</taxon>
        <taxon>Diversispora</taxon>
    </lineage>
</organism>
<evidence type="ECO:0000313" key="4">
    <source>
        <dbReference type="Proteomes" id="UP000266861"/>
    </source>
</evidence>
<evidence type="ECO:0000256" key="1">
    <source>
        <dbReference type="SAM" id="MobiDB-lite"/>
    </source>
</evidence>
<keyword evidence="2" id="KW-0812">Transmembrane</keyword>
<dbReference type="AlphaFoldDB" id="A0A397IPE7"/>
<keyword evidence="2" id="KW-0472">Membrane</keyword>
<dbReference type="Proteomes" id="UP000266861">
    <property type="component" value="Unassembled WGS sequence"/>
</dbReference>
<protein>
    <submittedName>
        <fullName evidence="3">Uncharacterized protein</fullName>
    </submittedName>
</protein>
<accession>A0A397IPE7</accession>
<keyword evidence="2" id="KW-1133">Transmembrane helix</keyword>
<feature type="compositionally biased region" description="Polar residues" evidence="1">
    <location>
        <begin position="9"/>
        <end position="40"/>
    </location>
</feature>
<feature type="transmembrane region" description="Helical" evidence="2">
    <location>
        <begin position="194"/>
        <end position="215"/>
    </location>
</feature>
<evidence type="ECO:0000313" key="3">
    <source>
        <dbReference type="EMBL" id="RHZ76118.1"/>
    </source>
</evidence>
<proteinExistence type="predicted"/>
<feature type="compositionally biased region" description="Basic and acidic residues" evidence="1">
    <location>
        <begin position="53"/>
        <end position="63"/>
    </location>
</feature>
<dbReference type="STRING" id="1348612.A0A397IPE7"/>
<name>A0A397IPE7_9GLOM</name>
<dbReference type="EMBL" id="PQFF01000190">
    <property type="protein sequence ID" value="RHZ76118.1"/>
    <property type="molecule type" value="Genomic_DNA"/>
</dbReference>
<feature type="region of interest" description="Disordered" evidence="1">
    <location>
        <begin position="1"/>
        <end position="100"/>
    </location>
</feature>
<evidence type="ECO:0000256" key="2">
    <source>
        <dbReference type="SAM" id="Phobius"/>
    </source>
</evidence>
<gene>
    <name evidence="3" type="ORF">Glove_203g50</name>
</gene>
<sequence length="217" mass="24905">MPFAKKYNDVQSSRESFSNASNQPSRTLTPVKKTQATLLSYLQKGLPTPSSSGDRKVTKKDFIIQEPVSPITPSSKSSNFGQVLERESSSLTEEFEESSLEKRSSRRIKRRIIVSSDDDDYGETNEFVDSPKKPKAQDKILSNKRLKNEELDYMDEDEENIDDYDYNDKSKRGTIAIQQNKRISSTNSQNKLKAYLIIIINFLSIYCIYCINFILKK</sequence>
<feature type="compositionally biased region" description="Polar residues" evidence="1">
    <location>
        <begin position="71"/>
        <end position="81"/>
    </location>
</feature>
<keyword evidence="4" id="KW-1185">Reference proteome</keyword>
<reference evidence="3 4" key="1">
    <citation type="submission" date="2018-08" db="EMBL/GenBank/DDBJ databases">
        <title>Genome and evolution of the arbuscular mycorrhizal fungus Diversispora epigaea (formerly Glomus versiforme) and its bacterial endosymbionts.</title>
        <authorList>
            <person name="Sun X."/>
            <person name="Fei Z."/>
            <person name="Harrison M."/>
        </authorList>
    </citation>
    <scope>NUCLEOTIDE SEQUENCE [LARGE SCALE GENOMIC DNA]</scope>
    <source>
        <strain evidence="3 4">IT104</strain>
    </source>
</reference>
<comment type="caution">
    <text evidence="3">The sequence shown here is derived from an EMBL/GenBank/DDBJ whole genome shotgun (WGS) entry which is preliminary data.</text>
</comment>